<evidence type="ECO:0000313" key="1">
    <source>
        <dbReference type="EMBL" id="TBM23079.1"/>
    </source>
</evidence>
<name>A0A4Q9EJ11_9GAMM</name>
<gene>
    <name evidence="1" type="ORF">EYY89_18415</name>
</gene>
<reference evidence="1 2" key="1">
    <citation type="submission" date="2019-02" db="EMBL/GenBank/DDBJ databases">
        <title>Comparative genomic analysis of the Hafnia genus genomes.</title>
        <authorList>
            <person name="Zhiqiu Y."/>
            <person name="Chao Y."/>
            <person name="Yuhui D."/>
            <person name="Di H."/>
            <person name="Bin L."/>
        </authorList>
    </citation>
    <scope>NUCLEOTIDE SEQUENCE [LARGE SCALE GENOMIC DNA]</scope>
    <source>
        <strain evidence="1 2">PCM_1194</strain>
    </source>
</reference>
<dbReference type="Proteomes" id="UP000293380">
    <property type="component" value="Unassembled WGS sequence"/>
</dbReference>
<organism evidence="1 2">
    <name type="scientific">Hafnia paralvei</name>
    <dbReference type="NCBI Taxonomy" id="546367"/>
    <lineage>
        <taxon>Bacteria</taxon>
        <taxon>Pseudomonadati</taxon>
        <taxon>Pseudomonadota</taxon>
        <taxon>Gammaproteobacteria</taxon>
        <taxon>Enterobacterales</taxon>
        <taxon>Hafniaceae</taxon>
        <taxon>Hafnia</taxon>
    </lineage>
</organism>
<proteinExistence type="predicted"/>
<protein>
    <submittedName>
        <fullName evidence="1">Uncharacterized protein</fullName>
    </submittedName>
</protein>
<dbReference type="EMBL" id="SITD01000064">
    <property type="protein sequence ID" value="TBM23079.1"/>
    <property type="molecule type" value="Genomic_DNA"/>
</dbReference>
<evidence type="ECO:0000313" key="2">
    <source>
        <dbReference type="Proteomes" id="UP000293380"/>
    </source>
</evidence>
<accession>A0A4Q9EJ11</accession>
<comment type="caution">
    <text evidence="1">The sequence shown here is derived from an EMBL/GenBank/DDBJ whole genome shotgun (WGS) entry which is preliminary data.</text>
</comment>
<dbReference type="AlphaFoldDB" id="A0A4Q9EJ11"/>
<sequence>MAIAVRSVKAGVTRFGYLRSRLKDGAKLGCRGAATGPPTRTPARSACRFRCIRRTKPDAKQHQLQAYEKLHHSIFIRSVKAEMTRFAHLRSRLLHRHSLHQLHLFTTQQLLNIDQDQHALTKRSQSG</sequence>